<dbReference type="Pfam" id="PF13676">
    <property type="entry name" value="TIR_2"/>
    <property type="match status" value="1"/>
</dbReference>
<name>A0ABX1TFD3_9PROT</name>
<accession>A0ABX1TFD3</accession>
<evidence type="ECO:0000313" key="3">
    <source>
        <dbReference type="Proteomes" id="UP000886469"/>
    </source>
</evidence>
<reference evidence="2" key="1">
    <citation type="submission" date="2019-03" db="EMBL/GenBank/DDBJ databases">
        <title>Metabolic reconstructions from genomes of highly enriched 'Candidatus Accumulibacter' and 'Candidatus Competibacter' bioreactor populations.</title>
        <authorList>
            <person name="Annavajhala M.K."/>
            <person name="Welles L."/>
            <person name="Abbas B."/>
            <person name="Sorokin D."/>
            <person name="Park H."/>
            <person name="Van Loosdrecht M."/>
            <person name="Chandran K."/>
        </authorList>
    </citation>
    <scope>NUCLEOTIDE SEQUENCE</scope>
    <source>
        <strain evidence="2">SBR_L</strain>
    </source>
</reference>
<feature type="domain" description="TIR" evidence="1">
    <location>
        <begin position="48"/>
        <end position="126"/>
    </location>
</feature>
<evidence type="ECO:0000313" key="2">
    <source>
        <dbReference type="EMBL" id="NMQ07716.1"/>
    </source>
</evidence>
<dbReference type="Gene3D" id="3.40.50.10140">
    <property type="entry name" value="Toll/interleukin-1 receptor homology (TIR) domain"/>
    <property type="match status" value="1"/>
</dbReference>
<dbReference type="InterPro" id="IPR035897">
    <property type="entry name" value="Toll_tir_struct_dom_sf"/>
</dbReference>
<evidence type="ECO:0000259" key="1">
    <source>
        <dbReference type="Pfam" id="PF13676"/>
    </source>
</evidence>
<comment type="caution">
    <text evidence="2">The sequence shown here is derived from an EMBL/GenBank/DDBJ whole genome shotgun (WGS) entry which is preliminary data.</text>
</comment>
<sequence length="449" mass="50684">MPALNPAMPALRIFVSHSSRLRDDETSAAQAQANWRLLQETCCALRDAYPDDMEVLVDYDGLQPGDDWEKSLDGWLYDCHAGVLLLSKRAVQSQWVRKEASILCWRAANEPDFRLYPVLLDGQTPEDIDRDPFFRTLRLSRFGVVQDVACSKSILAALRPRLDERVSLRRAPRTPFEKIVTAVESIFAAEIDERTLEEHCRRLGEQSPPRCHLDRRRALARSLACALLRDGESAQGRFRQLIADIFPRPPRERADELFKYVRSLWVDAGAARIIADAREPGSALALNGEFVATEIPECDSRFFTLDRYLERAWPDSSEIRIVSVTRMHSAEEIWQGVREGCSPLRSSPGRCLPAARLDQHVRQYSGHLIVLLTPAPETAPDPELLGELQGKALTQGCPSLIFVYNVGPQMPPPSLLPGLQPILPALRGEDDLHATEEIQTRETLKRYYS</sequence>
<proteinExistence type="predicted"/>
<gene>
    <name evidence="2" type="ORF">E4Q08_21985</name>
</gene>
<dbReference type="RefSeq" id="WP_169071966.1">
    <property type="nucleotide sequence ID" value="NZ_JAZKUC010000001.1"/>
</dbReference>
<keyword evidence="3" id="KW-1185">Reference proteome</keyword>
<dbReference type="InterPro" id="IPR000157">
    <property type="entry name" value="TIR_dom"/>
</dbReference>
<dbReference type="EMBL" id="SPMX01000090">
    <property type="protein sequence ID" value="NMQ07716.1"/>
    <property type="molecule type" value="Genomic_DNA"/>
</dbReference>
<protein>
    <submittedName>
        <fullName evidence="2">TIR domain-containing protein</fullName>
    </submittedName>
</protein>
<dbReference type="SUPFAM" id="SSF52200">
    <property type="entry name" value="Toll/Interleukin receptor TIR domain"/>
    <property type="match status" value="1"/>
</dbReference>
<organism evidence="2 3">
    <name type="scientific">Candidatus Accumulibacter contiguus</name>
    <dbReference type="NCBI Taxonomy" id="2954381"/>
    <lineage>
        <taxon>Bacteria</taxon>
        <taxon>Pseudomonadati</taxon>
        <taxon>Pseudomonadota</taxon>
        <taxon>Betaproteobacteria</taxon>
        <taxon>Candidatus Accumulibacter</taxon>
    </lineage>
</organism>
<dbReference type="Proteomes" id="UP000886469">
    <property type="component" value="Unassembled WGS sequence"/>
</dbReference>